<organism evidence="2 3">
    <name type="scientific">Rhodocytophaga rosea</name>
    <dbReference type="NCBI Taxonomy" id="2704465"/>
    <lineage>
        <taxon>Bacteria</taxon>
        <taxon>Pseudomonadati</taxon>
        <taxon>Bacteroidota</taxon>
        <taxon>Cytophagia</taxon>
        <taxon>Cytophagales</taxon>
        <taxon>Rhodocytophagaceae</taxon>
        <taxon>Rhodocytophaga</taxon>
    </lineage>
</organism>
<protein>
    <submittedName>
        <fullName evidence="2">SET domain-containing protein</fullName>
    </submittedName>
</protein>
<dbReference type="Proteomes" id="UP000480178">
    <property type="component" value="Chromosome"/>
</dbReference>
<evidence type="ECO:0000259" key="1">
    <source>
        <dbReference type="PROSITE" id="PS50280"/>
    </source>
</evidence>
<dbReference type="EMBL" id="CP048222">
    <property type="protein sequence ID" value="QHT65434.1"/>
    <property type="molecule type" value="Genomic_DNA"/>
</dbReference>
<dbReference type="Pfam" id="PF00856">
    <property type="entry name" value="SET"/>
    <property type="match status" value="1"/>
</dbReference>
<evidence type="ECO:0000313" key="2">
    <source>
        <dbReference type="EMBL" id="QHT65434.1"/>
    </source>
</evidence>
<dbReference type="Gene3D" id="2.170.270.10">
    <property type="entry name" value="SET domain"/>
    <property type="match status" value="1"/>
</dbReference>
<evidence type="ECO:0000313" key="3">
    <source>
        <dbReference type="Proteomes" id="UP000480178"/>
    </source>
</evidence>
<reference evidence="2 3" key="1">
    <citation type="submission" date="2020-01" db="EMBL/GenBank/DDBJ databases">
        <authorList>
            <person name="Kim M.K."/>
        </authorList>
    </citation>
    <scope>NUCLEOTIDE SEQUENCE [LARGE SCALE GENOMIC DNA]</scope>
    <source>
        <strain evidence="2 3">172606-1</strain>
    </source>
</reference>
<dbReference type="RefSeq" id="WP_162441521.1">
    <property type="nucleotide sequence ID" value="NZ_CP048222.1"/>
</dbReference>
<dbReference type="KEGG" id="rhoz:GXP67_01455"/>
<feature type="domain" description="SET" evidence="1">
    <location>
        <begin position="1"/>
        <end position="117"/>
    </location>
</feature>
<accession>A0A6C0GC57</accession>
<dbReference type="PROSITE" id="PS50280">
    <property type="entry name" value="SET"/>
    <property type="match status" value="1"/>
</dbReference>
<keyword evidence="3" id="KW-1185">Reference proteome</keyword>
<gene>
    <name evidence="2" type="ORF">GXP67_01455</name>
</gene>
<dbReference type="SMART" id="SM00317">
    <property type="entry name" value="SET"/>
    <property type="match status" value="1"/>
</dbReference>
<dbReference type="InterPro" id="IPR001214">
    <property type="entry name" value="SET_dom"/>
</dbReference>
<dbReference type="InterPro" id="IPR046341">
    <property type="entry name" value="SET_dom_sf"/>
</dbReference>
<name>A0A6C0GC57_9BACT</name>
<dbReference type="AlphaFoldDB" id="A0A6C0GC57"/>
<sequence length="141" mass="16426">MLIVKTRLGLSKISGIGLYADSFIPKGTVIWRFIPKLDLKFNEKEYQAFKLKHDCERIDNYIYKSRISGCYILCSDDARFINHSYEPNTIDTMDDIEGLTIASKDIYPGEEITSDYQLFDAEFNSYKHLLMSEEEEKLTSR</sequence>
<dbReference type="SUPFAM" id="SSF82199">
    <property type="entry name" value="SET domain"/>
    <property type="match status" value="1"/>
</dbReference>
<proteinExistence type="predicted"/>